<evidence type="ECO:0000313" key="5">
    <source>
        <dbReference type="Proteomes" id="UP001642409"/>
    </source>
</evidence>
<dbReference type="AlphaFoldDB" id="A0AA86QM00"/>
<evidence type="ECO:0000313" key="2">
    <source>
        <dbReference type="EMBL" id="CAI9958314.1"/>
    </source>
</evidence>
<proteinExistence type="predicted"/>
<accession>A0AA86QM00</accession>
<organism evidence="1">
    <name type="scientific">Hexamita inflata</name>
    <dbReference type="NCBI Taxonomy" id="28002"/>
    <lineage>
        <taxon>Eukaryota</taxon>
        <taxon>Metamonada</taxon>
        <taxon>Diplomonadida</taxon>
        <taxon>Hexamitidae</taxon>
        <taxon>Hexamitinae</taxon>
        <taxon>Hexamita</taxon>
    </lineage>
</organism>
<dbReference type="EMBL" id="CATOUU010000905">
    <property type="protein sequence ID" value="CAI9958314.1"/>
    <property type="molecule type" value="Genomic_DNA"/>
</dbReference>
<name>A0AA86QM00_9EUKA</name>
<gene>
    <name evidence="3" type="ORF">HINF_LOCUS41414</name>
    <name evidence="4" type="ORF">HINF_LOCUS41417</name>
    <name evidence="1" type="ORF">HINF_LOCUS45956</name>
    <name evidence="2" type="ORF">HINF_LOCUS45959</name>
</gene>
<comment type="caution">
    <text evidence="1">The sequence shown here is derived from an EMBL/GenBank/DDBJ whole genome shotgun (WGS) entry which is preliminary data.</text>
</comment>
<reference evidence="3 5" key="2">
    <citation type="submission" date="2024-07" db="EMBL/GenBank/DDBJ databases">
        <authorList>
            <person name="Akdeniz Z."/>
        </authorList>
    </citation>
    <scope>NUCLEOTIDE SEQUENCE [LARGE SCALE GENOMIC DNA]</scope>
</reference>
<keyword evidence="5" id="KW-1185">Reference proteome</keyword>
<reference evidence="1" key="1">
    <citation type="submission" date="2023-06" db="EMBL/GenBank/DDBJ databases">
        <authorList>
            <person name="Kurt Z."/>
        </authorList>
    </citation>
    <scope>NUCLEOTIDE SEQUENCE</scope>
</reference>
<dbReference type="EMBL" id="CAXDID020000166">
    <property type="protein sequence ID" value="CAL6045826.1"/>
    <property type="molecule type" value="Genomic_DNA"/>
</dbReference>
<dbReference type="EMBL" id="CAXDID020000166">
    <property type="protein sequence ID" value="CAL6045829.1"/>
    <property type="molecule type" value="Genomic_DNA"/>
</dbReference>
<dbReference type="EMBL" id="CATOUU010000905">
    <property type="protein sequence ID" value="CAI9958311.1"/>
    <property type="molecule type" value="Genomic_DNA"/>
</dbReference>
<evidence type="ECO:0000313" key="1">
    <source>
        <dbReference type="EMBL" id="CAI9958311.1"/>
    </source>
</evidence>
<evidence type="ECO:0000313" key="3">
    <source>
        <dbReference type="EMBL" id="CAL6045826.1"/>
    </source>
</evidence>
<protein>
    <submittedName>
        <fullName evidence="1">Uncharacterized protein</fullName>
    </submittedName>
</protein>
<dbReference type="Proteomes" id="UP001642409">
    <property type="component" value="Unassembled WGS sequence"/>
</dbReference>
<sequence>MLTRLQISQFEATLHALIQQLTGKIISSNYQLYNELLQLQQQYKRGLWRQMGNLLRTSENEVHDYFYNTWSVQFYEDVNLYRN</sequence>
<evidence type="ECO:0000313" key="4">
    <source>
        <dbReference type="EMBL" id="CAL6045829.1"/>
    </source>
</evidence>